<gene>
    <name evidence="1" type="primary">pqiB_3</name>
    <name evidence="1" type="ORF">NCTC12123_01072</name>
</gene>
<dbReference type="AlphaFoldDB" id="A0A376F6S8"/>
<protein>
    <submittedName>
        <fullName evidence="1">Paraquat-inducible protein B</fullName>
    </submittedName>
</protein>
<organism evidence="1 2">
    <name type="scientific">Enterobacter asburiae</name>
    <dbReference type="NCBI Taxonomy" id="61645"/>
    <lineage>
        <taxon>Bacteria</taxon>
        <taxon>Pseudomonadati</taxon>
        <taxon>Pseudomonadota</taxon>
        <taxon>Gammaproteobacteria</taxon>
        <taxon>Enterobacterales</taxon>
        <taxon>Enterobacteriaceae</taxon>
        <taxon>Enterobacter</taxon>
        <taxon>Enterobacter cloacae complex</taxon>
    </lineage>
</organism>
<evidence type="ECO:0000313" key="1">
    <source>
        <dbReference type="EMBL" id="STD18999.1"/>
    </source>
</evidence>
<evidence type="ECO:0000313" key="2">
    <source>
        <dbReference type="Proteomes" id="UP000255163"/>
    </source>
</evidence>
<dbReference type="EMBL" id="UFYI01000007">
    <property type="protein sequence ID" value="STD18999.1"/>
    <property type="molecule type" value="Genomic_DNA"/>
</dbReference>
<sequence>MWIWTSTRKAPPITGIREFGGYKIIPTVSSGLAQIQQRLMETLDKINNLPLNPMIEAATNSLSESQATMRRLQTTLDNINKITGEPEYAAAAAGYAENAA</sequence>
<accession>A0A376F6S8</accession>
<name>A0A376F6S8_ENTAS</name>
<proteinExistence type="predicted"/>
<dbReference type="Proteomes" id="UP000255163">
    <property type="component" value="Unassembled WGS sequence"/>
</dbReference>
<reference evidence="1 2" key="1">
    <citation type="submission" date="2018-06" db="EMBL/GenBank/DDBJ databases">
        <authorList>
            <consortium name="Pathogen Informatics"/>
            <person name="Doyle S."/>
        </authorList>
    </citation>
    <scope>NUCLEOTIDE SEQUENCE [LARGE SCALE GENOMIC DNA]</scope>
    <source>
        <strain evidence="1 2">NCTC12123</strain>
    </source>
</reference>